<keyword evidence="5 11" id="KW-0547">Nucleotide-binding</keyword>
<accession>A0A2M8W6U5</accession>
<evidence type="ECO:0000256" key="9">
    <source>
        <dbReference type="ARBA" id="ARBA00023065"/>
    </source>
</evidence>
<keyword evidence="10 11" id="KW-0472">Membrane</keyword>
<evidence type="ECO:0000256" key="5">
    <source>
        <dbReference type="ARBA" id="ARBA00022741"/>
    </source>
</evidence>
<dbReference type="NCBIfam" id="TIGR00681">
    <property type="entry name" value="kdpC"/>
    <property type="match status" value="1"/>
</dbReference>
<protein>
    <recommendedName>
        <fullName evidence="11">Potassium-transporting ATPase KdpC subunit</fullName>
    </recommendedName>
    <alternativeName>
        <fullName evidence="11">ATP phosphohydrolase [potassium-transporting] C chain</fullName>
    </alternativeName>
    <alternativeName>
        <fullName evidence="11">Potassium-binding and translocating subunit C</fullName>
    </alternativeName>
    <alternativeName>
        <fullName evidence="11">Potassium-translocating ATPase C chain</fullName>
    </alternativeName>
</protein>
<evidence type="ECO:0000313" key="12">
    <source>
        <dbReference type="EMBL" id="PJI86646.1"/>
    </source>
</evidence>
<keyword evidence="8 11" id="KW-1133">Transmembrane helix</keyword>
<keyword evidence="1 11" id="KW-0813">Transport</keyword>
<dbReference type="GO" id="GO:0005524">
    <property type="term" value="F:ATP binding"/>
    <property type="evidence" value="ECO:0007669"/>
    <property type="project" value="UniProtKB-UniRule"/>
</dbReference>
<name>A0A2M8W6U5_9MICO</name>
<keyword evidence="2 11" id="KW-1003">Cell membrane</keyword>
<proteinExistence type="inferred from homology"/>
<dbReference type="OrthoDB" id="9788285at2"/>
<evidence type="ECO:0000256" key="8">
    <source>
        <dbReference type="ARBA" id="ARBA00022989"/>
    </source>
</evidence>
<comment type="subcellular location">
    <subcellularLocation>
        <location evidence="11">Cell membrane</location>
        <topology evidence="11">Single-pass membrane protein</topology>
    </subcellularLocation>
</comment>
<dbReference type="GO" id="GO:0005886">
    <property type="term" value="C:plasma membrane"/>
    <property type="evidence" value="ECO:0007669"/>
    <property type="project" value="UniProtKB-SubCell"/>
</dbReference>
<keyword evidence="6 11" id="KW-0067">ATP-binding</keyword>
<evidence type="ECO:0000256" key="3">
    <source>
        <dbReference type="ARBA" id="ARBA00022538"/>
    </source>
</evidence>
<comment type="subunit">
    <text evidence="11">The system is composed of three essential subunits: KdpA, KdpB and KdpC.</text>
</comment>
<dbReference type="AlphaFoldDB" id="A0A2M8W6U5"/>
<comment type="caution">
    <text evidence="12">The sequence shown here is derived from an EMBL/GenBank/DDBJ whole genome shotgun (WGS) entry which is preliminary data.</text>
</comment>
<keyword evidence="3 11" id="KW-0633">Potassium transport</keyword>
<dbReference type="Pfam" id="PF02669">
    <property type="entry name" value="KdpC"/>
    <property type="match status" value="1"/>
</dbReference>
<dbReference type="InterPro" id="IPR003820">
    <property type="entry name" value="KdpC"/>
</dbReference>
<dbReference type="PIRSF" id="PIRSF001296">
    <property type="entry name" value="K_ATPase_KdpC"/>
    <property type="match status" value="1"/>
</dbReference>
<dbReference type="RefSeq" id="WP_100350681.1">
    <property type="nucleotide sequence ID" value="NZ_PGTZ01000010.1"/>
</dbReference>
<feature type="transmembrane region" description="Helical" evidence="11">
    <location>
        <begin position="32"/>
        <end position="56"/>
    </location>
</feature>
<dbReference type="Proteomes" id="UP000231586">
    <property type="component" value="Unassembled WGS sequence"/>
</dbReference>
<evidence type="ECO:0000256" key="1">
    <source>
        <dbReference type="ARBA" id="ARBA00022448"/>
    </source>
</evidence>
<evidence type="ECO:0000256" key="7">
    <source>
        <dbReference type="ARBA" id="ARBA00022958"/>
    </source>
</evidence>
<comment type="function">
    <text evidence="11">Part of the high-affinity ATP-driven potassium transport (or Kdp) system, which catalyzes the hydrolysis of ATP coupled with the electrogenic transport of potassium into the cytoplasm. This subunit acts as a catalytic chaperone that increases the ATP-binding affinity of the ATP-hydrolyzing subunit KdpB by the formation of a transient KdpB/KdpC/ATP ternary complex.</text>
</comment>
<dbReference type="PANTHER" id="PTHR30042">
    <property type="entry name" value="POTASSIUM-TRANSPORTING ATPASE C CHAIN"/>
    <property type="match status" value="1"/>
</dbReference>
<gene>
    <name evidence="11" type="primary">kdpC</name>
    <name evidence="12" type="ORF">CLV34_2566</name>
</gene>
<evidence type="ECO:0000256" key="6">
    <source>
        <dbReference type="ARBA" id="ARBA00022840"/>
    </source>
</evidence>
<evidence type="ECO:0000256" key="2">
    <source>
        <dbReference type="ARBA" id="ARBA00022475"/>
    </source>
</evidence>
<dbReference type="EMBL" id="PGTZ01000010">
    <property type="protein sequence ID" value="PJI86646.1"/>
    <property type="molecule type" value="Genomic_DNA"/>
</dbReference>
<dbReference type="HAMAP" id="MF_00276">
    <property type="entry name" value="KdpC"/>
    <property type="match status" value="1"/>
</dbReference>
<keyword evidence="7 11" id="KW-0630">Potassium</keyword>
<dbReference type="PANTHER" id="PTHR30042:SF2">
    <property type="entry name" value="POTASSIUM-TRANSPORTING ATPASE KDPC SUBUNIT"/>
    <property type="match status" value="1"/>
</dbReference>
<evidence type="ECO:0000256" key="4">
    <source>
        <dbReference type="ARBA" id="ARBA00022692"/>
    </source>
</evidence>
<reference evidence="12 13" key="1">
    <citation type="submission" date="2017-11" db="EMBL/GenBank/DDBJ databases">
        <title>Genomic Encyclopedia of Archaeal and Bacterial Type Strains, Phase II (KMG-II): From Individual Species to Whole Genera.</title>
        <authorList>
            <person name="Goeker M."/>
        </authorList>
    </citation>
    <scope>NUCLEOTIDE SEQUENCE [LARGE SCALE GENOMIC DNA]</scope>
    <source>
        <strain evidence="12 13">DSM 22413</strain>
    </source>
</reference>
<evidence type="ECO:0000256" key="11">
    <source>
        <dbReference type="HAMAP-Rule" id="MF_00276"/>
    </source>
</evidence>
<evidence type="ECO:0000313" key="13">
    <source>
        <dbReference type="Proteomes" id="UP000231586"/>
    </source>
</evidence>
<dbReference type="NCBIfam" id="NF001454">
    <property type="entry name" value="PRK00315.1"/>
    <property type="match status" value="1"/>
</dbReference>
<keyword evidence="13" id="KW-1185">Reference proteome</keyword>
<comment type="similarity">
    <text evidence="11">Belongs to the KdpC family.</text>
</comment>
<organism evidence="12 13">
    <name type="scientific">Luteimicrobium subarcticum</name>
    <dbReference type="NCBI Taxonomy" id="620910"/>
    <lineage>
        <taxon>Bacteria</taxon>
        <taxon>Bacillati</taxon>
        <taxon>Actinomycetota</taxon>
        <taxon>Actinomycetes</taxon>
        <taxon>Micrococcales</taxon>
        <taxon>Luteimicrobium</taxon>
    </lineage>
</organism>
<keyword evidence="9 11" id="KW-0406">Ion transport</keyword>
<evidence type="ECO:0000256" key="10">
    <source>
        <dbReference type="ARBA" id="ARBA00023136"/>
    </source>
</evidence>
<dbReference type="GO" id="GO:0008556">
    <property type="term" value="F:P-type potassium transmembrane transporter activity"/>
    <property type="evidence" value="ECO:0007669"/>
    <property type="project" value="InterPro"/>
</dbReference>
<keyword evidence="4 11" id="KW-0812">Transmembrane</keyword>
<sequence>MSSSVQTAAVAQPPAGRALASLWRSSVAGLRMLVLLTVVLGIAYPLAVAGVARIAFPWQAAGSLVTADGDHTTSRSDAVGSVLIGQDFGVPDEGAQWFHGRPSVAGDGYDTLASAGSNLGPLSPDLVAAIDERRAAVAAADSVDPASVPADAVTASGSGLDPHVSPAYADEQVARVATARRLDPATVRRLVAQHLDGRTLGYLGEPRVNVLALNLALARLGA</sequence>